<reference evidence="2" key="2">
    <citation type="submission" date="2025-09" db="UniProtKB">
        <authorList>
            <consortium name="Ensembl"/>
        </authorList>
    </citation>
    <scope>IDENTIFICATION</scope>
</reference>
<sequence length="154" mass="17254">DRTEQRETGMCPAGRPESATLEEAVCPRRDQFFSLKELMVRQEGRKVTVVWSHKKQSPGEDGGSFWEYQEMHKEMLLPADLELDAMTCSLPLHILCQQNGVRGGASGSALGQDTRRPWGEGSNHGGLLQTPQPKGRSWTGNFWASLQRDLRQGM</sequence>
<evidence type="ECO:0000313" key="3">
    <source>
        <dbReference type="Proteomes" id="UP000594220"/>
    </source>
</evidence>
<organism evidence="2 3">
    <name type="scientific">Crocodylus porosus</name>
    <name type="common">Saltwater crocodile</name>
    <name type="synonym">Estuarine crocodile</name>
    <dbReference type="NCBI Taxonomy" id="8502"/>
    <lineage>
        <taxon>Eukaryota</taxon>
        <taxon>Metazoa</taxon>
        <taxon>Chordata</taxon>
        <taxon>Craniata</taxon>
        <taxon>Vertebrata</taxon>
        <taxon>Euteleostomi</taxon>
        <taxon>Archelosauria</taxon>
        <taxon>Archosauria</taxon>
        <taxon>Crocodylia</taxon>
        <taxon>Longirostres</taxon>
        <taxon>Crocodylidae</taxon>
        <taxon>Crocodylus</taxon>
    </lineage>
</organism>
<dbReference type="Ensembl" id="ENSCPRT00005009511.1">
    <property type="protein sequence ID" value="ENSCPRP00005008081.1"/>
    <property type="gene ID" value="ENSCPRG00005005763.1"/>
</dbReference>
<dbReference type="AlphaFoldDB" id="A0A7M4EDC7"/>
<reference evidence="2" key="1">
    <citation type="submission" date="2025-08" db="UniProtKB">
        <authorList>
            <consortium name="Ensembl"/>
        </authorList>
    </citation>
    <scope>IDENTIFICATION</scope>
</reference>
<evidence type="ECO:0000313" key="2">
    <source>
        <dbReference type="Ensembl" id="ENSCPRP00005008081.1"/>
    </source>
</evidence>
<feature type="region of interest" description="Disordered" evidence="1">
    <location>
        <begin position="105"/>
        <end position="141"/>
    </location>
</feature>
<dbReference type="GeneTree" id="ENSGT00960000191625"/>
<proteinExistence type="predicted"/>
<evidence type="ECO:0000256" key="1">
    <source>
        <dbReference type="SAM" id="MobiDB-lite"/>
    </source>
</evidence>
<accession>A0A7M4EDC7</accession>
<dbReference type="Proteomes" id="UP000594220">
    <property type="component" value="Unplaced"/>
</dbReference>
<name>A0A7M4EDC7_CROPO</name>
<keyword evidence="3" id="KW-1185">Reference proteome</keyword>
<protein>
    <submittedName>
        <fullName evidence="2">Uncharacterized protein</fullName>
    </submittedName>
</protein>